<reference evidence="1 2" key="1">
    <citation type="submission" date="2021-06" db="EMBL/GenBank/DDBJ databases">
        <title>Caerostris extrusa draft genome.</title>
        <authorList>
            <person name="Kono N."/>
            <person name="Arakawa K."/>
        </authorList>
    </citation>
    <scope>NUCLEOTIDE SEQUENCE [LARGE SCALE GENOMIC DNA]</scope>
</reference>
<gene>
    <name evidence="1" type="ORF">CEXT_696041</name>
</gene>
<dbReference type="Proteomes" id="UP001054945">
    <property type="component" value="Unassembled WGS sequence"/>
</dbReference>
<sequence length="154" mass="17875">MPFYQIGNIRRTFSRIFWNRLPRKGPFGLSAEPKRNETLIQCKRFPISSCLTEVGSVRNRIHFRYLYRCDNNLQDPSCGQPLLQIRRLPHANVPLPPLGRGRWHRIEKMAILLQEKPVPRADSAAMDTDIVCRPPSLYHHPPFSAFPERADSNT</sequence>
<name>A0AAV4RYZ2_CAEEX</name>
<dbReference type="EMBL" id="BPLR01008704">
    <property type="protein sequence ID" value="GIY26602.1"/>
    <property type="molecule type" value="Genomic_DNA"/>
</dbReference>
<organism evidence="1 2">
    <name type="scientific">Caerostris extrusa</name>
    <name type="common">Bark spider</name>
    <name type="synonym">Caerostris bankana</name>
    <dbReference type="NCBI Taxonomy" id="172846"/>
    <lineage>
        <taxon>Eukaryota</taxon>
        <taxon>Metazoa</taxon>
        <taxon>Ecdysozoa</taxon>
        <taxon>Arthropoda</taxon>
        <taxon>Chelicerata</taxon>
        <taxon>Arachnida</taxon>
        <taxon>Araneae</taxon>
        <taxon>Araneomorphae</taxon>
        <taxon>Entelegynae</taxon>
        <taxon>Araneoidea</taxon>
        <taxon>Araneidae</taxon>
        <taxon>Caerostris</taxon>
    </lineage>
</organism>
<comment type="caution">
    <text evidence="1">The sequence shown here is derived from an EMBL/GenBank/DDBJ whole genome shotgun (WGS) entry which is preliminary data.</text>
</comment>
<keyword evidence="2" id="KW-1185">Reference proteome</keyword>
<dbReference type="AlphaFoldDB" id="A0AAV4RYZ2"/>
<accession>A0AAV4RYZ2</accession>
<protein>
    <submittedName>
        <fullName evidence="1">Uncharacterized protein</fullName>
    </submittedName>
</protein>
<proteinExistence type="predicted"/>
<evidence type="ECO:0000313" key="2">
    <source>
        <dbReference type="Proteomes" id="UP001054945"/>
    </source>
</evidence>
<evidence type="ECO:0000313" key="1">
    <source>
        <dbReference type="EMBL" id="GIY26602.1"/>
    </source>
</evidence>